<dbReference type="HOGENOM" id="CLU_013446_10_3_0"/>
<keyword evidence="2" id="KW-0547">Nucleotide-binding</keyword>
<keyword evidence="6" id="KW-0614">Plasmid</keyword>
<name>H8H1P8_DEIGI</name>
<dbReference type="GO" id="GO:0005524">
    <property type="term" value="F:ATP binding"/>
    <property type="evidence" value="ECO:0007669"/>
    <property type="project" value="UniProtKB-KW"/>
</dbReference>
<dbReference type="InterPro" id="IPR037257">
    <property type="entry name" value="T2SS_E_N_sf"/>
</dbReference>
<evidence type="ECO:0000256" key="3">
    <source>
        <dbReference type="ARBA" id="ARBA00022840"/>
    </source>
</evidence>
<dbReference type="KEGG" id="dgo:DGo_PB0176"/>
<evidence type="ECO:0000313" key="7">
    <source>
        <dbReference type="Proteomes" id="UP000007575"/>
    </source>
</evidence>
<evidence type="ECO:0000256" key="4">
    <source>
        <dbReference type="SAM" id="MobiDB-lite"/>
    </source>
</evidence>
<dbReference type="RefSeq" id="WP_014686541.1">
    <property type="nucleotide sequence ID" value="NC_017791.1"/>
</dbReference>
<dbReference type="SUPFAM" id="SSF160246">
    <property type="entry name" value="EspE N-terminal domain-like"/>
    <property type="match status" value="1"/>
</dbReference>
<dbReference type="SUPFAM" id="SSF52540">
    <property type="entry name" value="P-loop containing nucleoside triphosphate hydrolases"/>
    <property type="match status" value="1"/>
</dbReference>
<dbReference type="AlphaFoldDB" id="H8H1P8"/>
<dbReference type="GO" id="GO:0005886">
    <property type="term" value="C:plasma membrane"/>
    <property type="evidence" value="ECO:0007669"/>
    <property type="project" value="TreeGrafter"/>
</dbReference>
<dbReference type="Pfam" id="PF05157">
    <property type="entry name" value="MshEN"/>
    <property type="match status" value="1"/>
</dbReference>
<dbReference type="PANTHER" id="PTHR30258">
    <property type="entry name" value="TYPE II SECRETION SYSTEM PROTEIN GSPE-RELATED"/>
    <property type="match status" value="1"/>
</dbReference>
<dbReference type="InterPro" id="IPR027417">
    <property type="entry name" value="P-loop_NTPase"/>
</dbReference>
<dbReference type="Gene3D" id="3.40.50.300">
    <property type="entry name" value="P-loop containing nucleotide triphosphate hydrolases"/>
    <property type="match status" value="1"/>
</dbReference>
<dbReference type="Proteomes" id="UP000007575">
    <property type="component" value="Plasmid P2"/>
</dbReference>
<evidence type="ECO:0000256" key="1">
    <source>
        <dbReference type="ARBA" id="ARBA00006611"/>
    </source>
</evidence>
<sequence>MTATISDKDQYTELFLGALSRYGHDPRSLQQPGVSPLALARRQGIPEGHLTGAFQIIGFPIAEGAEPYNHESIPAHLQILVGVYDSQSTYASYDPFDDEIIALTSGLPAYAPRAVAVTLDLTPSRAHLAPTQRDMRTVLDALLHLGFGDLTPEELLQVNYQEVLLDTGRITPTELAKAYALLTNSPYIDTQSNPPHANVRNIISAHLITSFKIVPHSRNGNVLTVLQSDPTDPYPIQSLEDELQAQGIEIVGAVATAQAIDQLILSLYHRSDQEERLQREAQTRRQNNQNAFDGDTSEMESPVKDRILGALQEAAGNGASDLHLQPERSNLLIRERLHGNLINRGIIPKELAQQAINYVKITANMDLQLRVPQDSRITIPVHLDGKTQDLRLRVSALPSYHGESVVMRLLKDVSELPTLDQSGFSPTNLQHIKDALSASNGMILVTGPTGSGKTTLMHSSLVHLNDPSLKIVTIEDPIEYEQPYMVQTEIRRNEDPLQDLNFARVLRSQLRQDPDIIFVGEIRDRETAEISMQAAQTGHLLLSTLHTNSALAALTRLMDFGIPAYLLAENLRLVIAQRLVGRPCPDCSVEEPIPTAYRVKDAVSTTMKRGTGLRGEQECPRCSGTGDYGRIAVHEVLVITPELRKVIIEGEGKSVDIELLAQEQGLVSLQHDALLKVASHQANLKSALERTK</sequence>
<proteinExistence type="inferred from homology"/>
<dbReference type="InterPro" id="IPR001482">
    <property type="entry name" value="T2SS/T4SS_dom"/>
</dbReference>
<dbReference type="Gene3D" id="3.30.300.160">
    <property type="entry name" value="Type II secretion system, protein E, N-terminal domain"/>
    <property type="match status" value="1"/>
</dbReference>
<accession>H8H1P8</accession>
<protein>
    <submittedName>
        <fullName evidence="6">General secretory system type II protein, ATPase component</fullName>
    </submittedName>
</protein>
<evidence type="ECO:0000256" key="2">
    <source>
        <dbReference type="ARBA" id="ARBA00022741"/>
    </source>
</evidence>
<dbReference type="Gene3D" id="3.30.450.90">
    <property type="match status" value="1"/>
</dbReference>
<dbReference type="PANTHER" id="PTHR30258:SF2">
    <property type="entry name" value="COMG OPERON PROTEIN 1"/>
    <property type="match status" value="1"/>
</dbReference>
<keyword evidence="7" id="KW-1185">Reference proteome</keyword>
<evidence type="ECO:0000313" key="6">
    <source>
        <dbReference type="EMBL" id="AFD27445.1"/>
    </source>
</evidence>
<reference evidence="6 7" key="1">
    <citation type="journal article" date="2012" name="PLoS ONE">
        <title>Genome sequence and transcriptome analysis of the radioresistant bacterium Deinococcus gobiensis: insights into the extreme environmental adaptations.</title>
        <authorList>
            <person name="Yuan M."/>
            <person name="Chen M."/>
            <person name="Zhang W."/>
            <person name="Lu W."/>
            <person name="Wang J."/>
            <person name="Yang M."/>
            <person name="Zhao P."/>
            <person name="Tang R."/>
            <person name="Li X."/>
            <person name="Hao Y."/>
            <person name="Zhou Z."/>
            <person name="Zhan Y."/>
            <person name="Yu H."/>
            <person name="Teng C."/>
            <person name="Yan Y."/>
            <person name="Ping S."/>
            <person name="Wang Y."/>
            <person name="Lin M."/>
        </authorList>
    </citation>
    <scope>NUCLEOTIDE SEQUENCE [LARGE SCALE GENOMIC DNA]</scope>
    <source>
        <strain evidence="7">DSM 21396 / JCM 16679 / CGMCC 1.7299 / I-0</strain>
        <plasmid evidence="6">P2</plasmid>
    </source>
</reference>
<dbReference type="InterPro" id="IPR003593">
    <property type="entry name" value="AAA+_ATPase"/>
</dbReference>
<dbReference type="CDD" id="cd01129">
    <property type="entry name" value="PulE-GspE-like"/>
    <property type="match status" value="1"/>
</dbReference>
<dbReference type="PATRIC" id="fig|745776.4.peg.3547"/>
<geneLocation type="plasmid" evidence="6 7">
    <name>P2</name>
</geneLocation>
<dbReference type="OrthoDB" id="9808272at2"/>
<feature type="domain" description="AAA+ ATPase" evidence="5">
    <location>
        <begin position="439"/>
        <end position="564"/>
    </location>
</feature>
<dbReference type="EMBL" id="CP002193">
    <property type="protein sequence ID" value="AFD27445.1"/>
    <property type="molecule type" value="Genomic_DNA"/>
</dbReference>
<dbReference type="Pfam" id="PF00437">
    <property type="entry name" value="T2SSE"/>
    <property type="match status" value="1"/>
</dbReference>
<gene>
    <name evidence="6" type="primary">pilF</name>
    <name evidence="6" type="ordered locus">DGo_PB0176</name>
</gene>
<dbReference type="InterPro" id="IPR007831">
    <property type="entry name" value="T2SS_GspE_N"/>
</dbReference>
<dbReference type="GO" id="GO:0016887">
    <property type="term" value="F:ATP hydrolysis activity"/>
    <property type="evidence" value="ECO:0007669"/>
    <property type="project" value="TreeGrafter"/>
</dbReference>
<dbReference type="SMART" id="SM00382">
    <property type="entry name" value="AAA"/>
    <property type="match status" value="1"/>
</dbReference>
<keyword evidence="3" id="KW-0067">ATP-binding</keyword>
<comment type="similarity">
    <text evidence="1">Belongs to the GSP E family.</text>
</comment>
<organism evidence="6 7">
    <name type="scientific">Deinococcus gobiensis (strain DSM 21396 / JCM 16679 / CGMCC 1.7299 / I-0)</name>
    <dbReference type="NCBI Taxonomy" id="745776"/>
    <lineage>
        <taxon>Bacteria</taxon>
        <taxon>Thermotogati</taxon>
        <taxon>Deinococcota</taxon>
        <taxon>Deinococci</taxon>
        <taxon>Deinococcales</taxon>
        <taxon>Deinococcaceae</taxon>
        <taxon>Deinococcus</taxon>
    </lineage>
</organism>
<evidence type="ECO:0000259" key="5">
    <source>
        <dbReference type="SMART" id="SM00382"/>
    </source>
</evidence>
<feature type="region of interest" description="Disordered" evidence="4">
    <location>
        <begin position="279"/>
        <end position="301"/>
    </location>
</feature>